<dbReference type="InterPro" id="IPR006204">
    <property type="entry name" value="GHMP_kinase_N_dom"/>
</dbReference>
<evidence type="ECO:0000256" key="9">
    <source>
        <dbReference type="ARBA" id="ARBA00023144"/>
    </source>
</evidence>
<comment type="catalytic activity">
    <reaction evidence="11">
        <text>alpha-D-galactose + ATP = alpha-D-galactose 1-phosphate + ADP + H(+)</text>
        <dbReference type="Rhea" id="RHEA:13553"/>
        <dbReference type="ChEBI" id="CHEBI:15378"/>
        <dbReference type="ChEBI" id="CHEBI:28061"/>
        <dbReference type="ChEBI" id="CHEBI:30616"/>
        <dbReference type="ChEBI" id="CHEBI:58336"/>
        <dbReference type="ChEBI" id="CHEBI:456216"/>
        <dbReference type="EC" id="2.7.1.6"/>
    </reaction>
</comment>
<evidence type="ECO:0000313" key="17">
    <source>
        <dbReference type="Proteomes" id="UP001338309"/>
    </source>
</evidence>
<evidence type="ECO:0000313" key="16">
    <source>
        <dbReference type="EMBL" id="GMQ30216.1"/>
    </source>
</evidence>
<evidence type="ECO:0000256" key="7">
    <source>
        <dbReference type="ARBA" id="ARBA00022840"/>
    </source>
</evidence>
<dbReference type="InterPro" id="IPR036554">
    <property type="entry name" value="GHMP_kinase_C_sf"/>
</dbReference>
<feature type="domain" description="GHMP kinase C-terminal" evidence="14">
    <location>
        <begin position="292"/>
        <end position="373"/>
    </location>
</feature>
<dbReference type="InterPro" id="IPR013750">
    <property type="entry name" value="GHMP_kinase_C_dom"/>
</dbReference>
<evidence type="ECO:0000259" key="15">
    <source>
        <dbReference type="Pfam" id="PF10509"/>
    </source>
</evidence>
<keyword evidence="17" id="KW-1185">Reference proteome</keyword>
<name>A0ABQ6PQG7_9BACT</name>
<comment type="subcellular location">
    <subcellularLocation>
        <location evidence="11">Cytoplasm</location>
    </subcellularLocation>
</comment>
<protein>
    <recommendedName>
        <fullName evidence="11 12">Galactokinase</fullName>
        <ecNumber evidence="11 12">2.7.1.6</ecNumber>
    </recommendedName>
    <alternativeName>
        <fullName evidence="11">Galactose kinase</fullName>
    </alternativeName>
</protein>
<keyword evidence="2 11" id="KW-0963">Cytoplasm</keyword>
<feature type="site" description="Transition state stabilizer" evidence="11">
    <location>
        <position position="38"/>
    </location>
</feature>
<feature type="binding site" evidence="11">
    <location>
        <position position="231"/>
    </location>
    <ligand>
        <name>substrate</name>
    </ligand>
</feature>
<feature type="binding site" evidence="11">
    <location>
        <position position="137"/>
    </location>
    <ligand>
        <name>Mg(2+)</name>
        <dbReference type="ChEBI" id="CHEBI:18420"/>
    </ligand>
</feature>
<dbReference type="PANTHER" id="PTHR10457">
    <property type="entry name" value="MEVALONATE KINASE/GALACTOKINASE"/>
    <property type="match status" value="1"/>
</dbReference>
<dbReference type="Gene3D" id="3.30.70.890">
    <property type="entry name" value="GHMP kinase, C-terminal domain"/>
    <property type="match status" value="1"/>
</dbReference>
<comment type="pathway">
    <text evidence="11">Carbohydrate metabolism; galactose metabolism.</text>
</comment>
<evidence type="ECO:0000256" key="6">
    <source>
        <dbReference type="ARBA" id="ARBA00022777"/>
    </source>
</evidence>
<dbReference type="PIRSF" id="PIRSF000530">
    <property type="entry name" value="Galactokinase"/>
    <property type="match status" value="1"/>
</dbReference>
<evidence type="ECO:0000256" key="10">
    <source>
        <dbReference type="ARBA" id="ARBA00023277"/>
    </source>
</evidence>
<dbReference type="InterPro" id="IPR014721">
    <property type="entry name" value="Ribsml_uS5_D2-typ_fold_subgr"/>
</dbReference>
<keyword evidence="5 11" id="KW-0547">Nucleotide-binding</keyword>
<dbReference type="InterPro" id="IPR019539">
    <property type="entry name" value="GalKase_N"/>
</dbReference>
<dbReference type="EC" id="2.7.1.6" evidence="11 12"/>
<keyword evidence="8 11" id="KW-0460">Magnesium</keyword>
<comment type="similarity">
    <text evidence="1 11">Belongs to the GHMP kinase family. GalK subfamily.</text>
</comment>
<evidence type="ECO:0000256" key="2">
    <source>
        <dbReference type="ARBA" id="ARBA00022490"/>
    </source>
</evidence>
<dbReference type="InterPro" id="IPR019741">
    <property type="entry name" value="Galactokinase_CS"/>
</dbReference>
<dbReference type="SUPFAM" id="SSF54211">
    <property type="entry name" value="Ribosomal protein S5 domain 2-like"/>
    <property type="match status" value="1"/>
</dbReference>
<keyword evidence="9 11" id="KW-0299">Galactose metabolism</keyword>
<dbReference type="PROSITE" id="PS00106">
    <property type="entry name" value="GALACTOKINASE"/>
    <property type="match status" value="1"/>
</dbReference>
<proteinExistence type="inferred from homology"/>
<evidence type="ECO:0000256" key="4">
    <source>
        <dbReference type="ARBA" id="ARBA00022723"/>
    </source>
</evidence>
<dbReference type="InterPro" id="IPR020568">
    <property type="entry name" value="Ribosomal_Su5_D2-typ_SF"/>
</dbReference>
<keyword evidence="7 11" id="KW-0067">ATP-binding</keyword>
<dbReference type="InterPro" id="IPR006203">
    <property type="entry name" value="GHMP_knse_ATP-bd_CS"/>
</dbReference>
<evidence type="ECO:0000256" key="1">
    <source>
        <dbReference type="ARBA" id="ARBA00006566"/>
    </source>
</evidence>
<feature type="active site" description="Proton acceptor" evidence="11">
    <location>
        <position position="181"/>
    </location>
</feature>
<evidence type="ECO:0000256" key="8">
    <source>
        <dbReference type="ARBA" id="ARBA00022842"/>
    </source>
</evidence>
<comment type="caution">
    <text evidence="16">The sequence shown here is derived from an EMBL/GenBank/DDBJ whole genome shotgun (WGS) entry which is preliminary data.</text>
</comment>
<keyword evidence="10 11" id="KW-0119">Carbohydrate metabolism</keyword>
<feature type="binding site" evidence="11">
    <location>
        <position position="169"/>
    </location>
    <ligand>
        <name>Mg(2+)</name>
        <dbReference type="ChEBI" id="CHEBI:18420"/>
    </ligand>
</feature>
<dbReference type="Pfam" id="PF10509">
    <property type="entry name" value="GalKase_gal_bdg"/>
    <property type="match status" value="1"/>
</dbReference>
<gene>
    <name evidence="11 16" type="primary">galK</name>
    <name evidence="16" type="ORF">Aconfl_28590</name>
</gene>
<dbReference type="PROSITE" id="PS00627">
    <property type="entry name" value="GHMP_KINASES_ATP"/>
    <property type="match status" value="1"/>
</dbReference>
<keyword evidence="4 11" id="KW-0479">Metal-binding</keyword>
<feature type="domain" description="GHMP kinase N-terminal" evidence="13">
    <location>
        <begin position="101"/>
        <end position="188"/>
    </location>
</feature>
<evidence type="ECO:0000259" key="14">
    <source>
        <dbReference type="Pfam" id="PF08544"/>
    </source>
</evidence>
<feature type="domain" description="Galactokinase N-terminal" evidence="15">
    <location>
        <begin position="21"/>
        <end position="68"/>
    </location>
</feature>
<dbReference type="InterPro" id="IPR022963">
    <property type="entry name" value="Galactokinase_bac"/>
</dbReference>
<keyword evidence="6 11" id="KW-0418">Kinase</keyword>
<organism evidence="16 17">
    <name type="scientific">Algoriphagus confluentis</name>
    <dbReference type="NCBI Taxonomy" id="1697556"/>
    <lineage>
        <taxon>Bacteria</taxon>
        <taxon>Pseudomonadati</taxon>
        <taxon>Bacteroidota</taxon>
        <taxon>Cytophagia</taxon>
        <taxon>Cytophagales</taxon>
        <taxon>Cyclobacteriaceae</taxon>
        <taxon>Algoriphagus</taxon>
    </lineage>
</organism>
<feature type="binding site" evidence="11">
    <location>
        <begin position="44"/>
        <end position="47"/>
    </location>
    <ligand>
        <name>substrate</name>
    </ligand>
</feature>
<dbReference type="PRINTS" id="PR00959">
    <property type="entry name" value="MEVGALKINASE"/>
</dbReference>
<dbReference type="Pfam" id="PF00288">
    <property type="entry name" value="GHMP_kinases_N"/>
    <property type="match status" value="1"/>
</dbReference>
<reference evidence="16 17" key="1">
    <citation type="submission" date="2023-08" db="EMBL/GenBank/DDBJ databases">
        <title>Draft genome sequence of Algoriphagus confluentis.</title>
        <authorList>
            <person name="Takatani N."/>
            <person name="Hosokawa M."/>
            <person name="Sawabe T."/>
        </authorList>
    </citation>
    <scope>NUCLEOTIDE SEQUENCE [LARGE SCALE GENOMIC DNA]</scope>
    <source>
        <strain evidence="16 17">NBRC 111222</strain>
    </source>
</reference>
<dbReference type="Pfam" id="PF08544">
    <property type="entry name" value="GHMP_kinases_C"/>
    <property type="match status" value="1"/>
</dbReference>
<evidence type="ECO:0000256" key="11">
    <source>
        <dbReference type="HAMAP-Rule" id="MF_00246"/>
    </source>
</evidence>
<dbReference type="Proteomes" id="UP001338309">
    <property type="component" value="Unassembled WGS sequence"/>
</dbReference>
<evidence type="ECO:0000256" key="3">
    <source>
        <dbReference type="ARBA" id="ARBA00022679"/>
    </source>
</evidence>
<dbReference type="EMBL" id="BTPD01000009">
    <property type="protein sequence ID" value="GMQ30216.1"/>
    <property type="molecule type" value="Genomic_DNA"/>
</dbReference>
<dbReference type="PRINTS" id="PR00473">
    <property type="entry name" value="GALCTOKINASE"/>
</dbReference>
<accession>A0ABQ6PQG7</accession>
<dbReference type="InterPro" id="IPR000705">
    <property type="entry name" value="Galactokinase"/>
</dbReference>
<evidence type="ECO:0000259" key="13">
    <source>
        <dbReference type="Pfam" id="PF00288"/>
    </source>
</evidence>
<feature type="binding site" evidence="11">
    <location>
        <begin position="131"/>
        <end position="137"/>
    </location>
    <ligand>
        <name>ATP</name>
        <dbReference type="ChEBI" id="CHEBI:30616"/>
    </ligand>
</feature>
<dbReference type="InterPro" id="IPR006206">
    <property type="entry name" value="Mevalonate/galactokinase"/>
</dbReference>
<dbReference type="RefSeq" id="WP_338224924.1">
    <property type="nucleotide sequence ID" value="NZ_BTPD01000009.1"/>
</dbReference>
<dbReference type="HAMAP" id="MF_00246">
    <property type="entry name" value="Galactokinase"/>
    <property type="match status" value="1"/>
</dbReference>
<dbReference type="SUPFAM" id="SSF55060">
    <property type="entry name" value="GHMP Kinase, C-terminal domain"/>
    <property type="match status" value="1"/>
</dbReference>
<dbReference type="PANTHER" id="PTHR10457:SF7">
    <property type="entry name" value="GALACTOKINASE-RELATED"/>
    <property type="match status" value="1"/>
</dbReference>
<feature type="binding site" evidence="11">
    <location>
        <position position="78"/>
    </location>
    <ligand>
        <name>ATP</name>
        <dbReference type="ChEBI" id="CHEBI:30616"/>
    </ligand>
</feature>
<sequence length="394" mass="43004">MPRLGTINPMPVPMQAQLTKTFLSHFAANPLITFAPGRINLIGEHTDYQEGFVFPAAVKQGIWVAIQKNESPICRLVSADFGQEFSFDLNSLAPKKGHWANYIMGMCALMRQSGYEVKGFDMVLAGNIPVGSGLSSSAALSVSVGTAISAIFDFGIPKKNLALYAQKSEHLYAGVNCGIMDPYASAFGVEGKALLLDCRSKTHREIPVGLGDYSLILVNSKVKHSLADSAYNERREACEESVRLLKTDFPEINTLRDLSLSELEMVRAILPDALFPKAKHVITECQRVLQSAKALQKGNLAYFGSLLNASHSSLSQDFEVSCPELDFLSHTAQAKPEVLGVRMMGGGFGGCTLNLVETKSIEKFIAQIQIAYEKQFFKSPEFIPVEISEGARVI</sequence>
<dbReference type="Gene3D" id="3.30.230.10">
    <property type="match status" value="1"/>
</dbReference>
<dbReference type="NCBIfam" id="TIGR00131">
    <property type="entry name" value="gal_kin"/>
    <property type="match status" value="1"/>
</dbReference>
<keyword evidence="3 11" id="KW-0808">Transferase</keyword>
<evidence type="ECO:0000256" key="5">
    <source>
        <dbReference type="ARBA" id="ARBA00022741"/>
    </source>
</evidence>
<comment type="function">
    <text evidence="11">Catalyzes the transfer of the gamma-phosphate of ATP to D-galactose to form alpha-D-galactose-1-phosphate (Gal-1-P).</text>
</comment>
<evidence type="ECO:0000256" key="12">
    <source>
        <dbReference type="NCBIfam" id="TIGR00131"/>
    </source>
</evidence>